<reference evidence="2 3" key="1">
    <citation type="submission" date="2012-04" db="EMBL/GenBank/DDBJ databases">
        <title>The Genome Sequence of Saprolegnia declina VS20.</title>
        <authorList>
            <consortium name="The Broad Institute Genome Sequencing Platform"/>
            <person name="Russ C."/>
            <person name="Nusbaum C."/>
            <person name="Tyler B."/>
            <person name="van West P."/>
            <person name="Dieguez-Uribeondo J."/>
            <person name="de Bruijn I."/>
            <person name="Tripathy S."/>
            <person name="Jiang R."/>
            <person name="Young S.K."/>
            <person name="Zeng Q."/>
            <person name="Gargeya S."/>
            <person name="Fitzgerald M."/>
            <person name="Haas B."/>
            <person name="Abouelleil A."/>
            <person name="Alvarado L."/>
            <person name="Arachchi H.M."/>
            <person name="Berlin A."/>
            <person name="Chapman S.B."/>
            <person name="Goldberg J."/>
            <person name="Griggs A."/>
            <person name="Gujja S."/>
            <person name="Hansen M."/>
            <person name="Howarth C."/>
            <person name="Imamovic A."/>
            <person name="Larimer J."/>
            <person name="McCowen C."/>
            <person name="Montmayeur A."/>
            <person name="Murphy C."/>
            <person name="Neiman D."/>
            <person name="Pearson M."/>
            <person name="Priest M."/>
            <person name="Roberts A."/>
            <person name="Saif S."/>
            <person name="Shea T."/>
            <person name="Sisk P."/>
            <person name="Sykes S."/>
            <person name="Wortman J."/>
            <person name="Nusbaum C."/>
            <person name="Birren B."/>
        </authorList>
    </citation>
    <scope>NUCLEOTIDE SEQUENCE [LARGE SCALE GENOMIC DNA]</scope>
    <source>
        <strain evidence="2 3">VS20</strain>
    </source>
</reference>
<dbReference type="InParanoid" id="T0RII6"/>
<feature type="region of interest" description="Disordered" evidence="1">
    <location>
        <begin position="213"/>
        <end position="261"/>
    </location>
</feature>
<accession>T0RII6</accession>
<keyword evidence="3" id="KW-1185">Reference proteome</keyword>
<feature type="compositionally biased region" description="Polar residues" evidence="1">
    <location>
        <begin position="72"/>
        <end position="93"/>
    </location>
</feature>
<proteinExistence type="predicted"/>
<dbReference type="Proteomes" id="UP000030762">
    <property type="component" value="Unassembled WGS sequence"/>
</dbReference>
<protein>
    <submittedName>
        <fullName evidence="2">Uncharacterized protein</fullName>
    </submittedName>
</protein>
<feature type="region of interest" description="Disordered" evidence="1">
    <location>
        <begin position="29"/>
        <end position="50"/>
    </location>
</feature>
<sequence>MSLYDSLYHQKRAAKLAEAKLAAEDALMRKPSPTAATNQGSRATAFGRSTTPTIVPQRATTTVPVTARSIAQSSVRSTIRSTPTPATTAVQPLTASSRSSTTAAQRRTPETKVATAPSSATTDVTPASAASTTTTEAILGQLCSEVATLQEQVVDLQASLDASRPRHAAPSLSLPTPSTTLISRRLELNFKLRGMPLRILGGRLKLRSMRQLPVPPTSTLDGPISPLLGRSTTPTSSDWTPMSSDWKPASRKRHGIVNSSQ</sequence>
<dbReference type="AlphaFoldDB" id="T0RII6"/>
<feature type="region of interest" description="Disordered" evidence="1">
    <location>
        <begin position="72"/>
        <end position="128"/>
    </location>
</feature>
<evidence type="ECO:0000256" key="1">
    <source>
        <dbReference type="SAM" id="MobiDB-lite"/>
    </source>
</evidence>
<dbReference type="VEuPathDB" id="FungiDB:SDRG_10357"/>
<dbReference type="GeneID" id="19951084"/>
<feature type="compositionally biased region" description="Low complexity" evidence="1">
    <location>
        <begin position="94"/>
        <end position="106"/>
    </location>
</feature>
<feature type="compositionally biased region" description="Polar residues" evidence="1">
    <location>
        <begin position="34"/>
        <end position="50"/>
    </location>
</feature>
<feature type="compositionally biased region" description="Polar residues" evidence="1">
    <location>
        <begin position="230"/>
        <end position="243"/>
    </location>
</feature>
<name>T0RII6_SAPDV</name>
<organism evidence="2 3">
    <name type="scientific">Saprolegnia diclina (strain VS20)</name>
    <dbReference type="NCBI Taxonomy" id="1156394"/>
    <lineage>
        <taxon>Eukaryota</taxon>
        <taxon>Sar</taxon>
        <taxon>Stramenopiles</taxon>
        <taxon>Oomycota</taxon>
        <taxon>Saprolegniomycetes</taxon>
        <taxon>Saprolegniales</taxon>
        <taxon>Saprolegniaceae</taxon>
        <taxon>Saprolegnia</taxon>
    </lineage>
</organism>
<feature type="compositionally biased region" description="Low complexity" evidence="1">
    <location>
        <begin position="113"/>
        <end position="128"/>
    </location>
</feature>
<dbReference type="RefSeq" id="XP_008614565.1">
    <property type="nucleotide sequence ID" value="XM_008616343.1"/>
</dbReference>
<gene>
    <name evidence="2" type="ORF">SDRG_10357</name>
</gene>
<dbReference type="EMBL" id="JH767165">
    <property type="protein sequence ID" value="EQC32163.1"/>
    <property type="molecule type" value="Genomic_DNA"/>
</dbReference>
<evidence type="ECO:0000313" key="2">
    <source>
        <dbReference type="EMBL" id="EQC32163.1"/>
    </source>
</evidence>
<evidence type="ECO:0000313" key="3">
    <source>
        <dbReference type="Proteomes" id="UP000030762"/>
    </source>
</evidence>